<dbReference type="PANTHER" id="PTHR10631">
    <property type="entry name" value="N 2 ,N 2 -DIMETHYLGUANOSINE TRNA METHYLTRANSFERASE"/>
    <property type="match status" value="1"/>
</dbReference>
<proteinExistence type="predicted"/>
<keyword evidence="10" id="KW-0812">Transmembrane</keyword>
<evidence type="ECO:0000313" key="11">
    <source>
        <dbReference type="EMBL" id="RRT85147.1"/>
    </source>
</evidence>
<evidence type="ECO:0000256" key="7">
    <source>
        <dbReference type="ARBA" id="ARBA00039099"/>
    </source>
</evidence>
<dbReference type="GO" id="GO:0005634">
    <property type="term" value="C:nucleus"/>
    <property type="evidence" value="ECO:0007669"/>
    <property type="project" value="TreeGrafter"/>
</dbReference>
<dbReference type="InterPro" id="IPR042296">
    <property type="entry name" value="tRNA_met_Trm1_C"/>
</dbReference>
<keyword evidence="3" id="KW-0808">Transferase</keyword>
<evidence type="ECO:0000256" key="3">
    <source>
        <dbReference type="ARBA" id="ARBA00022679"/>
    </source>
</evidence>
<reference evidence="11 12" key="1">
    <citation type="journal article" date="2014" name="Agronomy (Basel)">
        <title>A Draft Genome Sequence for Ensete ventricosum, the Drought-Tolerant Tree Against Hunger.</title>
        <authorList>
            <person name="Harrison J."/>
            <person name="Moore K.A."/>
            <person name="Paszkiewicz K."/>
            <person name="Jones T."/>
            <person name="Grant M."/>
            <person name="Ambacheew D."/>
            <person name="Muzemil S."/>
            <person name="Studholme D.J."/>
        </authorList>
    </citation>
    <scope>NUCLEOTIDE SEQUENCE [LARGE SCALE GENOMIC DNA]</scope>
</reference>
<accession>A0A427B9J1</accession>
<organism evidence="11 12">
    <name type="scientific">Ensete ventricosum</name>
    <name type="common">Abyssinian banana</name>
    <name type="synonym">Musa ensete</name>
    <dbReference type="NCBI Taxonomy" id="4639"/>
    <lineage>
        <taxon>Eukaryota</taxon>
        <taxon>Viridiplantae</taxon>
        <taxon>Streptophyta</taxon>
        <taxon>Embryophyta</taxon>
        <taxon>Tracheophyta</taxon>
        <taxon>Spermatophyta</taxon>
        <taxon>Magnoliopsida</taxon>
        <taxon>Liliopsida</taxon>
        <taxon>Zingiberales</taxon>
        <taxon>Musaceae</taxon>
        <taxon>Ensete</taxon>
    </lineage>
</organism>
<feature type="transmembrane region" description="Helical" evidence="10">
    <location>
        <begin position="7"/>
        <end position="28"/>
    </location>
</feature>
<evidence type="ECO:0000256" key="1">
    <source>
        <dbReference type="ARBA" id="ARBA00022555"/>
    </source>
</evidence>
<evidence type="ECO:0000256" key="2">
    <source>
        <dbReference type="ARBA" id="ARBA00022603"/>
    </source>
</evidence>
<dbReference type="SUPFAM" id="SSF53335">
    <property type="entry name" value="S-adenosyl-L-methionine-dependent methyltransferases"/>
    <property type="match status" value="1"/>
</dbReference>
<dbReference type="Proteomes" id="UP000287651">
    <property type="component" value="Unassembled WGS sequence"/>
</dbReference>
<dbReference type="InterPro" id="IPR002905">
    <property type="entry name" value="Trm1"/>
</dbReference>
<dbReference type="PANTHER" id="PTHR10631:SF3">
    <property type="entry name" value="TRNA (GUANINE(26)-N(2))-DIMETHYLTRANSFERASE"/>
    <property type="match status" value="1"/>
</dbReference>
<evidence type="ECO:0000256" key="8">
    <source>
        <dbReference type="ARBA" id="ARBA00051897"/>
    </source>
</evidence>
<keyword evidence="1" id="KW-0820">tRNA-binding</keyword>
<dbReference type="EC" id="2.1.1.216" evidence="7"/>
<evidence type="ECO:0000256" key="5">
    <source>
        <dbReference type="ARBA" id="ARBA00022694"/>
    </source>
</evidence>
<evidence type="ECO:0000256" key="6">
    <source>
        <dbReference type="ARBA" id="ARBA00022884"/>
    </source>
</evidence>
<feature type="region of interest" description="Disordered" evidence="9">
    <location>
        <begin position="188"/>
        <end position="234"/>
    </location>
</feature>
<dbReference type="GO" id="GO:0002940">
    <property type="term" value="P:tRNA N2-guanine methylation"/>
    <property type="evidence" value="ECO:0007669"/>
    <property type="project" value="TreeGrafter"/>
</dbReference>
<dbReference type="GO" id="GO:0160104">
    <property type="term" value="F:tRNA (guanine(26)-N2)-dimethyltransferase activity"/>
    <property type="evidence" value="ECO:0007669"/>
    <property type="project" value="UniProtKB-EC"/>
</dbReference>
<comment type="catalytic activity">
    <reaction evidence="8">
        <text>guanosine(26) in tRNA + 2 S-adenosyl-L-methionine = N(2)-dimethylguanosine(26) in tRNA + 2 S-adenosyl-L-homocysteine + 2 H(+)</text>
        <dbReference type="Rhea" id="RHEA:43140"/>
        <dbReference type="Rhea" id="RHEA-COMP:10359"/>
        <dbReference type="Rhea" id="RHEA-COMP:10360"/>
        <dbReference type="ChEBI" id="CHEBI:15378"/>
        <dbReference type="ChEBI" id="CHEBI:57856"/>
        <dbReference type="ChEBI" id="CHEBI:59789"/>
        <dbReference type="ChEBI" id="CHEBI:74269"/>
        <dbReference type="ChEBI" id="CHEBI:74513"/>
        <dbReference type="EC" id="2.1.1.216"/>
    </reaction>
</comment>
<evidence type="ECO:0000256" key="10">
    <source>
        <dbReference type="SAM" id="Phobius"/>
    </source>
</evidence>
<keyword evidence="10" id="KW-1133">Transmembrane helix</keyword>
<feature type="compositionally biased region" description="Basic residues" evidence="9">
    <location>
        <begin position="216"/>
        <end position="226"/>
    </location>
</feature>
<dbReference type="EMBL" id="AMZH03000169">
    <property type="protein sequence ID" value="RRT85147.1"/>
    <property type="molecule type" value="Genomic_DNA"/>
</dbReference>
<dbReference type="GO" id="GO:0000049">
    <property type="term" value="F:tRNA binding"/>
    <property type="evidence" value="ECO:0007669"/>
    <property type="project" value="UniProtKB-KW"/>
</dbReference>
<sequence length="234" mass="26051">MQIATSDILFLSSLCIWISMSEFLFGYLRKFPSFTFFTLDYKTYDAPLIDYEYPLYGLKYSSASAIKDTPLKLSYVYQGVGCDSFHLQSLGRAINKNQYQLKVSAVINAGYRISGSHVNPLGLKTSAPMDVIWDIMRCWANFARAVASLSKAQVKKEVRYLPNPERHWGPKVGAGRQITTKHCSLLGPKAVSDSHGRDAIEASEAVADEMAEHSSHKGHATKRQKSGRLSTSQS</sequence>
<evidence type="ECO:0000256" key="4">
    <source>
        <dbReference type="ARBA" id="ARBA00022691"/>
    </source>
</evidence>
<keyword evidence="5" id="KW-0819">tRNA processing</keyword>
<keyword evidence="6" id="KW-0694">RNA-binding</keyword>
<evidence type="ECO:0000256" key="9">
    <source>
        <dbReference type="SAM" id="MobiDB-lite"/>
    </source>
</evidence>
<protein>
    <recommendedName>
        <fullName evidence="7">tRNA (guanine(26)-N(2))-dimethyltransferase</fullName>
        <ecNumber evidence="7">2.1.1.216</ecNumber>
    </recommendedName>
</protein>
<keyword evidence="2" id="KW-0489">Methyltransferase</keyword>
<dbReference type="AlphaFoldDB" id="A0A427B9J1"/>
<keyword evidence="4" id="KW-0949">S-adenosyl-L-methionine</keyword>
<dbReference type="Pfam" id="PF02005">
    <property type="entry name" value="TRM"/>
    <property type="match status" value="1"/>
</dbReference>
<keyword evidence="10" id="KW-0472">Membrane</keyword>
<dbReference type="Gene3D" id="3.30.56.70">
    <property type="entry name" value="N2,N2-dimethylguanosine tRNA methyltransferase, C-terminal domain"/>
    <property type="match status" value="1"/>
</dbReference>
<comment type="caution">
    <text evidence="11">The sequence shown here is derived from an EMBL/GenBank/DDBJ whole genome shotgun (WGS) entry which is preliminary data.</text>
</comment>
<gene>
    <name evidence="11" type="ORF">B296_00002636</name>
</gene>
<name>A0A427B9J1_ENSVE</name>
<dbReference type="FunFam" id="3.30.56.70:FF:000001">
    <property type="entry name" value="tRNA (guanine(26)-N(2))-dimethyltransferase"/>
    <property type="match status" value="1"/>
</dbReference>
<dbReference type="InterPro" id="IPR029063">
    <property type="entry name" value="SAM-dependent_MTases_sf"/>
</dbReference>
<evidence type="ECO:0000313" key="12">
    <source>
        <dbReference type="Proteomes" id="UP000287651"/>
    </source>
</evidence>